<keyword evidence="5" id="KW-0175">Coiled coil</keyword>
<evidence type="ECO:0000259" key="7">
    <source>
        <dbReference type="PROSITE" id="PS50178"/>
    </source>
</evidence>
<reference evidence="8" key="1">
    <citation type="submission" date="2021-01" db="EMBL/GenBank/DDBJ databases">
        <title>Adiantum capillus-veneris genome.</title>
        <authorList>
            <person name="Fang Y."/>
            <person name="Liao Q."/>
        </authorList>
    </citation>
    <scope>NUCLEOTIDE SEQUENCE</scope>
    <source>
        <strain evidence="8">H3</strain>
        <tissue evidence="8">Leaf</tissue>
    </source>
</reference>
<feature type="compositionally biased region" description="Polar residues" evidence="6">
    <location>
        <begin position="744"/>
        <end position="753"/>
    </location>
</feature>
<keyword evidence="3" id="KW-0862">Zinc</keyword>
<feature type="compositionally biased region" description="Low complexity" evidence="6">
    <location>
        <begin position="1069"/>
        <end position="1078"/>
    </location>
</feature>
<keyword evidence="2 4" id="KW-0863">Zinc-finger</keyword>
<dbReference type="AlphaFoldDB" id="A0A9D4V6W9"/>
<feature type="compositionally biased region" description="Acidic residues" evidence="6">
    <location>
        <begin position="605"/>
        <end position="619"/>
    </location>
</feature>
<feature type="region of interest" description="Disordered" evidence="6">
    <location>
        <begin position="736"/>
        <end position="879"/>
    </location>
</feature>
<dbReference type="PANTHER" id="PTHR47553">
    <property type="entry name" value="MYOSIN-11"/>
    <property type="match status" value="1"/>
</dbReference>
<dbReference type="SUPFAM" id="SSF57903">
    <property type="entry name" value="FYVE/PHD zinc finger"/>
    <property type="match status" value="1"/>
</dbReference>
<dbReference type="Proteomes" id="UP000886520">
    <property type="component" value="Chromosome 4"/>
</dbReference>
<dbReference type="InterPro" id="IPR000306">
    <property type="entry name" value="Znf_FYVE"/>
</dbReference>
<feature type="region of interest" description="Disordered" evidence="6">
    <location>
        <begin position="226"/>
        <end position="267"/>
    </location>
</feature>
<feature type="compositionally biased region" description="Basic and acidic residues" evidence="6">
    <location>
        <begin position="812"/>
        <end position="823"/>
    </location>
</feature>
<dbReference type="Pfam" id="PF01363">
    <property type="entry name" value="FYVE"/>
    <property type="match status" value="1"/>
</dbReference>
<dbReference type="OrthoDB" id="660555at2759"/>
<evidence type="ECO:0000313" key="8">
    <source>
        <dbReference type="EMBL" id="KAI5080582.1"/>
    </source>
</evidence>
<feature type="region of interest" description="Disordered" evidence="6">
    <location>
        <begin position="91"/>
        <end position="113"/>
    </location>
</feature>
<dbReference type="GO" id="GO:0008270">
    <property type="term" value="F:zinc ion binding"/>
    <property type="evidence" value="ECO:0007669"/>
    <property type="project" value="UniProtKB-KW"/>
</dbReference>
<feature type="domain" description="FYVE-type" evidence="7">
    <location>
        <begin position="17"/>
        <end position="76"/>
    </location>
</feature>
<feature type="region of interest" description="Disordered" evidence="6">
    <location>
        <begin position="702"/>
        <end position="721"/>
    </location>
</feature>
<feature type="compositionally biased region" description="Polar residues" evidence="6">
    <location>
        <begin position="944"/>
        <end position="960"/>
    </location>
</feature>
<sequence>MLEKLPPKPSLKGNEWVSDASLCQACSSAFTFFNRKHHCRRCGGIFCGSCTQQRVNLRGQGDGPVRVCDACKKLEDAARFELRSGYRHKVSKGASKSSSSTDPNPLLIESLGQDPTTKNIESTALMEEVSKLISSKHDGSTALVEPYKAENDGLVSAQLTPEMLLLQAQEEKQQWLALKKEGKGNEALQAFKRSKELERQAENLKLSIKRAQRKATTSTIRKEKYEEISRTESNQKMRAVSSEDAEGVTEKAIPQSKSKKGGFKEGKEKTDDLMDALKELGWNDADLVDAGGKQNKVKTVESELAELAARMQDGNEKNRQKGTSSMEVLAHKRKALALKKEGNMAEAKEELKKAKLLERQLEEQQLLGGEEDESDDDLRALMGEIDKESKNHRMDMGMDMDISFVGNIQEDDDQGFEVTDVDMDDPEMVAALKSMGWEEEAAQMEQVNQRAHARPKNIGNNLKPGQSAPDRLNFLEGFETTLDGVEATEDDMKDPYFLSTLRAMGFEEEEPAKLMQPVLSSVEDKRRLQQEVQFLKKEALALKRAGKLQEAKEELRRAKHLEKELHDVRSYRNDEEIIEAFSAQQQQSYFGTESEALDLQQTSAEDTENVDVTEEDMGDPELAKTLKSLGWQDDPESDDGLVTEVEPSEEEFRASHNTKSKSELQKELLGIKRAALKLRREGKVEAAEEELKKAHIVEQLMEESGRASNVKKAKPIDEEPADITLHIKNVKVDLDQPDLLKSGHLNQESSSLPRSRIEQTARPSSDKNEMADESFRDAGRKVDSGLDDQHLQETEVRPNLTSKPGTAPVGGEQEKVLEGKDDSLPSSVIQPAPEKVSSVLRAPNLTAPPKESSKGQDTGAPLQNSATADPLSMHASQQQILSLKKQALALKREGRQLEAKEKLKEAKLLERMLVSDSASYNMDEVQMPLQHCELEPVSPPTAAAVTSSKQPSNTPNTAAHKSTGKDRMKLQQESLAHKRKALALRREGKTEAADMEFEVAKSIEKQMEELGSAAEGPSAMPKGDDSGMVEDIFDPQLLAALQGLGWKKSDLRAKPPLEKPQPATHKSSTEAPTTSTASLVQNNEKEELEQKIKSEKIRALNLKRAGHQTEALEALRGAKLLEKILQSMK</sequence>
<evidence type="ECO:0000256" key="2">
    <source>
        <dbReference type="ARBA" id="ARBA00022771"/>
    </source>
</evidence>
<keyword evidence="9" id="KW-1185">Reference proteome</keyword>
<dbReference type="PROSITE" id="PS50178">
    <property type="entry name" value="ZF_FYVE"/>
    <property type="match status" value="1"/>
</dbReference>
<feature type="compositionally biased region" description="Basic and acidic residues" evidence="6">
    <location>
        <begin position="755"/>
        <end position="796"/>
    </location>
</feature>
<feature type="region of interest" description="Disordered" evidence="6">
    <location>
        <begin position="593"/>
        <end position="663"/>
    </location>
</feature>
<name>A0A9D4V6W9_ADICA</name>
<evidence type="ECO:0000256" key="5">
    <source>
        <dbReference type="SAM" id="Coils"/>
    </source>
</evidence>
<proteinExistence type="predicted"/>
<feature type="coiled-coil region" evidence="5">
    <location>
        <begin position="187"/>
        <end position="214"/>
    </location>
</feature>
<feature type="region of interest" description="Disordered" evidence="6">
    <location>
        <begin position="1007"/>
        <end position="1029"/>
    </location>
</feature>
<keyword evidence="1" id="KW-0479">Metal-binding</keyword>
<dbReference type="InterPro" id="IPR013083">
    <property type="entry name" value="Znf_RING/FYVE/PHD"/>
</dbReference>
<evidence type="ECO:0000256" key="6">
    <source>
        <dbReference type="SAM" id="MobiDB-lite"/>
    </source>
</evidence>
<dbReference type="Gene3D" id="3.30.40.10">
    <property type="entry name" value="Zinc/RING finger domain, C3HC4 (zinc finger)"/>
    <property type="match status" value="1"/>
</dbReference>
<evidence type="ECO:0000313" key="9">
    <source>
        <dbReference type="Proteomes" id="UP000886520"/>
    </source>
</evidence>
<accession>A0A9D4V6W9</accession>
<evidence type="ECO:0000256" key="1">
    <source>
        <dbReference type="ARBA" id="ARBA00022723"/>
    </source>
</evidence>
<dbReference type="SMART" id="SM00064">
    <property type="entry name" value="FYVE"/>
    <property type="match status" value="1"/>
</dbReference>
<evidence type="ECO:0000256" key="4">
    <source>
        <dbReference type="PROSITE-ProRule" id="PRU00091"/>
    </source>
</evidence>
<protein>
    <recommendedName>
        <fullName evidence="7">FYVE-type domain-containing protein</fullName>
    </recommendedName>
</protein>
<evidence type="ECO:0000256" key="3">
    <source>
        <dbReference type="ARBA" id="ARBA00022833"/>
    </source>
</evidence>
<feature type="compositionally biased region" description="Basic and acidic residues" evidence="6">
    <location>
        <begin position="226"/>
        <end position="235"/>
    </location>
</feature>
<organism evidence="8 9">
    <name type="scientific">Adiantum capillus-veneris</name>
    <name type="common">Maidenhair fern</name>
    <dbReference type="NCBI Taxonomy" id="13818"/>
    <lineage>
        <taxon>Eukaryota</taxon>
        <taxon>Viridiplantae</taxon>
        <taxon>Streptophyta</taxon>
        <taxon>Embryophyta</taxon>
        <taxon>Tracheophyta</taxon>
        <taxon>Polypodiopsida</taxon>
        <taxon>Polypodiidae</taxon>
        <taxon>Polypodiales</taxon>
        <taxon>Pteridineae</taxon>
        <taxon>Pteridaceae</taxon>
        <taxon>Vittarioideae</taxon>
        <taxon>Adiantum</taxon>
    </lineage>
</organism>
<feature type="compositionally biased region" description="Basic and acidic residues" evidence="6">
    <location>
        <begin position="650"/>
        <end position="663"/>
    </location>
</feature>
<gene>
    <name evidence="8" type="ORF">GOP47_0003765</name>
</gene>
<feature type="compositionally biased region" description="Acidic residues" evidence="6">
    <location>
        <begin position="633"/>
        <end position="649"/>
    </location>
</feature>
<dbReference type="InterPro" id="IPR011011">
    <property type="entry name" value="Znf_FYVE_PHD"/>
</dbReference>
<feature type="region of interest" description="Disordered" evidence="6">
    <location>
        <begin position="939"/>
        <end position="969"/>
    </location>
</feature>
<dbReference type="EMBL" id="JABFUD020000004">
    <property type="protein sequence ID" value="KAI5080582.1"/>
    <property type="molecule type" value="Genomic_DNA"/>
</dbReference>
<comment type="caution">
    <text evidence="8">The sequence shown here is derived from an EMBL/GenBank/DDBJ whole genome shotgun (WGS) entry which is preliminary data.</text>
</comment>
<dbReference type="PANTHER" id="PTHR47553:SF1">
    <property type="entry name" value="RING_FYVE_PHD ZINC FINGER SUPERFAMILY PROTEIN"/>
    <property type="match status" value="1"/>
</dbReference>
<dbReference type="CDD" id="cd00065">
    <property type="entry name" value="FYVE_like_SF"/>
    <property type="match status" value="1"/>
</dbReference>
<feature type="coiled-coil region" evidence="5">
    <location>
        <begin position="297"/>
        <end position="367"/>
    </location>
</feature>
<feature type="coiled-coil region" evidence="5">
    <location>
        <begin position="518"/>
        <end position="568"/>
    </location>
</feature>
<feature type="region of interest" description="Disordered" evidence="6">
    <location>
        <begin position="1050"/>
        <end position="1087"/>
    </location>
</feature>
<dbReference type="InterPro" id="IPR017455">
    <property type="entry name" value="Znf_FYVE-rel"/>
</dbReference>